<gene>
    <name evidence="1" type="ORF">OIDMADRAFT_60877</name>
</gene>
<dbReference type="SUPFAM" id="SSF103247">
    <property type="entry name" value="TT1751-like"/>
    <property type="match status" value="1"/>
</dbReference>
<accession>A0A0C3GD06</accession>
<dbReference type="Proteomes" id="UP000054321">
    <property type="component" value="Unassembled WGS sequence"/>
</dbReference>
<evidence type="ECO:0008006" key="3">
    <source>
        <dbReference type="Google" id="ProtNLM"/>
    </source>
</evidence>
<keyword evidence="2" id="KW-1185">Reference proteome</keyword>
<dbReference type="InterPro" id="IPR005180">
    <property type="entry name" value="DUF302"/>
</dbReference>
<dbReference type="InterPro" id="IPR035923">
    <property type="entry name" value="TT1751-like_sf"/>
</dbReference>
<evidence type="ECO:0000313" key="2">
    <source>
        <dbReference type="Proteomes" id="UP000054321"/>
    </source>
</evidence>
<dbReference type="Gene3D" id="3.30.310.70">
    <property type="entry name" value="TT1751-like domain"/>
    <property type="match status" value="1"/>
</dbReference>
<dbReference type="EMBL" id="KN832891">
    <property type="protein sequence ID" value="KIM94040.1"/>
    <property type="molecule type" value="Genomic_DNA"/>
</dbReference>
<organism evidence="1 2">
    <name type="scientific">Oidiodendron maius (strain Zn)</name>
    <dbReference type="NCBI Taxonomy" id="913774"/>
    <lineage>
        <taxon>Eukaryota</taxon>
        <taxon>Fungi</taxon>
        <taxon>Dikarya</taxon>
        <taxon>Ascomycota</taxon>
        <taxon>Pezizomycotina</taxon>
        <taxon>Leotiomycetes</taxon>
        <taxon>Leotiomycetes incertae sedis</taxon>
        <taxon>Myxotrichaceae</taxon>
        <taxon>Oidiodendron</taxon>
    </lineage>
</organism>
<sequence>MSTLRTNRTEDTFTGRRVTIKTTRSFDDVTARLYASIGTLGDAGWPSITSYLEGPSPTKEGFAAASKRFIGPEMFMLFWEIDHSLWTPLYGIAPKRRIKRVIVGNPMSAATVLVHELKAGLAAPAEMLILEGEDSVGTEVVFQLFSTLAAGVERDEGLLQASLNLDDKIQRLVDHITT</sequence>
<name>A0A0C3GD06_OIDMZ</name>
<dbReference type="CDD" id="cd14797">
    <property type="entry name" value="DUF302"/>
    <property type="match status" value="1"/>
</dbReference>
<dbReference type="OrthoDB" id="5190258at2759"/>
<evidence type="ECO:0000313" key="1">
    <source>
        <dbReference type="EMBL" id="KIM94040.1"/>
    </source>
</evidence>
<protein>
    <recommendedName>
        <fullName evidence="3">DUF302 domain-containing protein</fullName>
    </recommendedName>
</protein>
<dbReference type="InParanoid" id="A0A0C3GD06"/>
<dbReference type="AlphaFoldDB" id="A0A0C3GD06"/>
<reference evidence="1 2" key="1">
    <citation type="submission" date="2014-04" db="EMBL/GenBank/DDBJ databases">
        <authorList>
            <consortium name="DOE Joint Genome Institute"/>
            <person name="Kuo A."/>
            <person name="Martino E."/>
            <person name="Perotto S."/>
            <person name="Kohler A."/>
            <person name="Nagy L.G."/>
            <person name="Floudas D."/>
            <person name="Copeland A."/>
            <person name="Barry K.W."/>
            <person name="Cichocki N."/>
            <person name="Veneault-Fourrey C."/>
            <person name="LaButti K."/>
            <person name="Lindquist E.A."/>
            <person name="Lipzen A."/>
            <person name="Lundell T."/>
            <person name="Morin E."/>
            <person name="Murat C."/>
            <person name="Sun H."/>
            <person name="Tunlid A."/>
            <person name="Henrissat B."/>
            <person name="Grigoriev I.V."/>
            <person name="Hibbett D.S."/>
            <person name="Martin F."/>
            <person name="Nordberg H.P."/>
            <person name="Cantor M.N."/>
            <person name="Hua S.X."/>
        </authorList>
    </citation>
    <scope>NUCLEOTIDE SEQUENCE [LARGE SCALE GENOMIC DNA]</scope>
    <source>
        <strain evidence="1 2">Zn</strain>
    </source>
</reference>
<proteinExistence type="predicted"/>
<reference evidence="2" key="2">
    <citation type="submission" date="2015-01" db="EMBL/GenBank/DDBJ databases">
        <title>Evolutionary Origins and Diversification of the Mycorrhizal Mutualists.</title>
        <authorList>
            <consortium name="DOE Joint Genome Institute"/>
            <consortium name="Mycorrhizal Genomics Consortium"/>
            <person name="Kohler A."/>
            <person name="Kuo A."/>
            <person name="Nagy L.G."/>
            <person name="Floudas D."/>
            <person name="Copeland A."/>
            <person name="Barry K.W."/>
            <person name="Cichocki N."/>
            <person name="Veneault-Fourrey C."/>
            <person name="LaButti K."/>
            <person name="Lindquist E.A."/>
            <person name="Lipzen A."/>
            <person name="Lundell T."/>
            <person name="Morin E."/>
            <person name="Murat C."/>
            <person name="Riley R."/>
            <person name="Ohm R."/>
            <person name="Sun H."/>
            <person name="Tunlid A."/>
            <person name="Henrissat B."/>
            <person name="Grigoriev I.V."/>
            <person name="Hibbett D.S."/>
            <person name="Martin F."/>
        </authorList>
    </citation>
    <scope>NUCLEOTIDE SEQUENCE [LARGE SCALE GENOMIC DNA]</scope>
    <source>
        <strain evidence="2">Zn</strain>
    </source>
</reference>
<dbReference type="HOGENOM" id="CLU_105954_1_0_1"/>